<name>A0AA48KWD4_9FIRM</name>
<dbReference type="Pfam" id="PF00166">
    <property type="entry name" value="Cpn10"/>
    <property type="match status" value="1"/>
</dbReference>
<dbReference type="InterPro" id="IPR018369">
    <property type="entry name" value="Chaprnonin_Cpn10_CS"/>
</dbReference>
<evidence type="ECO:0000256" key="2">
    <source>
        <dbReference type="ARBA" id="ARBA00023186"/>
    </source>
</evidence>
<dbReference type="KEGG" id="ptrh:RsTaC01_0773"/>
<dbReference type="Gene3D" id="2.30.33.40">
    <property type="entry name" value="GroES chaperonin"/>
    <property type="match status" value="1"/>
</dbReference>
<evidence type="ECO:0000256" key="1">
    <source>
        <dbReference type="ARBA" id="ARBA00006975"/>
    </source>
</evidence>
<sequence>MAKIKPLLDKILAKKIEENSTKSGIILAGKSKEQPLLATVIERGPGGMVDGKEVKMYINPGDKIIIGKYAGTEVTIDNVDYVIVSQSEVLATVF</sequence>
<dbReference type="EMBL" id="AP027925">
    <property type="protein sequence ID" value="BED92876.1"/>
    <property type="molecule type" value="Genomic_DNA"/>
</dbReference>
<dbReference type="PRINTS" id="PR00297">
    <property type="entry name" value="CHAPERONIN10"/>
</dbReference>
<dbReference type="AlphaFoldDB" id="A0AA48KWD4"/>
<keyword evidence="2 3" id="KW-0143">Chaperone</keyword>
<proteinExistence type="inferred from homology"/>
<dbReference type="CDD" id="cd00320">
    <property type="entry name" value="cpn10"/>
    <property type="match status" value="1"/>
</dbReference>
<comment type="subunit">
    <text evidence="3">Heptamer of 7 subunits arranged in a ring. Interacts with the chaperonin GroEL.</text>
</comment>
<dbReference type="GO" id="GO:0051082">
    <property type="term" value="F:unfolded protein binding"/>
    <property type="evidence" value="ECO:0007669"/>
    <property type="project" value="TreeGrafter"/>
</dbReference>
<keyword evidence="3" id="KW-0963">Cytoplasm</keyword>
<dbReference type="GO" id="GO:0051087">
    <property type="term" value="F:protein-folding chaperone binding"/>
    <property type="evidence" value="ECO:0007669"/>
    <property type="project" value="TreeGrafter"/>
</dbReference>
<dbReference type="GO" id="GO:0005524">
    <property type="term" value="F:ATP binding"/>
    <property type="evidence" value="ECO:0007669"/>
    <property type="project" value="InterPro"/>
</dbReference>
<dbReference type="PROSITE" id="PS00681">
    <property type="entry name" value="CHAPERONINS_CPN10"/>
    <property type="match status" value="1"/>
</dbReference>
<dbReference type="Proteomes" id="UP001335720">
    <property type="component" value="Chromosome"/>
</dbReference>
<evidence type="ECO:0000256" key="4">
    <source>
        <dbReference type="RuleBase" id="RU000535"/>
    </source>
</evidence>
<dbReference type="SUPFAM" id="SSF50129">
    <property type="entry name" value="GroES-like"/>
    <property type="match status" value="1"/>
</dbReference>
<comment type="function">
    <text evidence="3 4">Together with the chaperonin GroEL, plays an essential role in assisting protein folding. The GroEL-GroES system forms a nano-cage that allows encapsulation of the non-native substrate proteins and provides a physical environment optimized to promote and accelerate protein folding. GroES binds to the apical surface of the GroEL ring, thereby capping the opening of the GroEL channel.</text>
</comment>
<dbReference type="InterPro" id="IPR037124">
    <property type="entry name" value="Chaperonin_GroES_sf"/>
</dbReference>
<gene>
    <name evidence="3" type="primary">groES</name>
    <name evidence="3" type="synonym">groS</name>
    <name evidence="5" type="ORF">RsTaC01_0773</name>
</gene>
<comment type="subcellular location">
    <subcellularLocation>
        <location evidence="3">Cytoplasm</location>
    </subcellularLocation>
</comment>
<dbReference type="PANTHER" id="PTHR10772">
    <property type="entry name" value="10 KDA HEAT SHOCK PROTEIN"/>
    <property type="match status" value="1"/>
</dbReference>
<dbReference type="InterPro" id="IPR020818">
    <property type="entry name" value="Chaperonin_GroES"/>
</dbReference>
<dbReference type="GO" id="GO:0044183">
    <property type="term" value="F:protein folding chaperone"/>
    <property type="evidence" value="ECO:0007669"/>
    <property type="project" value="InterPro"/>
</dbReference>
<evidence type="ECO:0000256" key="3">
    <source>
        <dbReference type="HAMAP-Rule" id="MF_00580"/>
    </source>
</evidence>
<accession>A0AA48KWD4</accession>
<reference evidence="5" key="1">
    <citation type="journal article" date="2023" name="ISME J.">
        <title>Emergence of putative energy parasites within Clostridia revealed by genome analysis of a novel endosymbiotic clade.</title>
        <authorList>
            <person name="Takahashi K."/>
            <person name="Kuwahara H."/>
            <person name="Horikawa Y."/>
            <person name="Izawa K."/>
            <person name="Kato D."/>
            <person name="Inagaki T."/>
            <person name="Yuki M."/>
            <person name="Ohkuma M."/>
            <person name="Hongoh Y."/>
        </authorList>
    </citation>
    <scope>NUCLEOTIDE SEQUENCE</scope>
    <source>
        <strain evidence="5">RsTa-C01</strain>
    </source>
</reference>
<organism evidence="5">
    <name type="scientific">Candidatus Paraimprobicoccus trichonymphae</name>
    <dbReference type="NCBI Taxonomy" id="3033793"/>
    <lineage>
        <taxon>Bacteria</taxon>
        <taxon>Bacillati</taxon>
        <taxon>Bacillota</taxon>
        <taxon>Clostridia</taxon>
        <taxon>Candidatus Paraimprobicoccus</taxon>
    </lineage>
</organism>
<protein>
    <recommendedName>
        <fullName evidence="3">Co-chaperonin GroES</fullName>
    </recommendedName>
    <alternativeName>
        <fullName evidence="3">10 kDa chaperonin</fullName>
    </alternativeName>
    <alternativeName>
        <fullName evidence="3">Chaperonin-10</fullName>
        <shortName evidence="3">Cpn10</shortName>
    </alternativeName>
</protein>
<dbReference type="GO" id="GO:0046872">
    <property type="term" value="F:metal ion binding"/>
    <property type="evidence" value="ECO:0007669"/>
    <property type="project" value="TreeGrafter"/>
</dbReference>
<comment type="similarity">
    <text evidence="1 3 4">Belongs to the GroES chaperonin family.</text>
</comment>
<dbReference type="FunFam" id="2.30.33.40:FF:000001">
    <property type="entry name" value="10 kDa chaperonin"/>
    <property type="match status" value="1"/>
</dbReference>
<dbReference type="GO" id="GO:0005737">
    <property type="term" value="C:cytoplasm"/>
    <property type="evidence" value="ECO:0007669"/>
    <property type="project" value="UniProtKB-SubCell"/>
</dbReference>
<dbReference type="InterPro" id="IPR011032">
    <property type="entry name" value="GroES-like_sf"/>
</dbReference>
<dbReference type="HAMAP" id="MF_00580">
    <property type="entry name" value="CH10"/>
    <property type="match status" value="1"/>
</dbReference>
<dbReference type="SMART" id="SM00883">
    <property type="entry name" value="Cpn10"/>
    <property type="match status" value="1"/>
</dbReference>
<evidence type="ECO:0000313" key="5">
    <source>
        <dbReference type="EMBL" id="BED92876.1"/>
    </source>
</evidence>
<dbReference type="PANTHER" id="PTHR10772:SF63">
    <property type="entry name" value="20 KDA CHAPERONIN, CHLOROPLASTIC"/>
    <property type="match status" value="1"/>
</dbReference>